<dbReference type="Pfam" id="PF11706">
    <property type="entry name" value="zf-CGNR"/>
    <property type="match status" value="1"/>
</dbReference>
<organism evidence="2 3">
    <name type="scientific">Paenibacillus harenae</name>
    <dbReference type="NCBI Taxonomy" id="306543"/>
    <lineage>
        <taxon>Bacteria</taxon>
        <taxon>Bacillati</taxon>
        <taxon>Bacillota</taxon>
        <taxon>Bacilli</taxon>
        <taxon>Bacillales</taxon>
        <taxon>Paenibacillaceae</taxon>
        <taxon>Paenibacillus</taxon>
    </lineage>
</organism>
<dbReference type="Gene3D" id="1.10.3300.10">
    <property type="entry name" value="Jann2411-like domain"/>
    <property type="match status" value="1"/>
</dbReference>
<accession>A0ABT9TTS7</accession>
<dbReference type="InterPro" id="IPR021005">
    <property type="entry name" value="Znf_CGNR"/>
</dbReference>
<gene>
    <name evidence="2" type="ORF">J2T15_000167</name>
</gene>
<dbReference type="Pfam" id="PF07336">
    <property type="entry name" value="ABATE"/>
    <property type="match status" value="1"/>
</dbReference>
<proteinExistence type="predicted"/>
<name>A0ABT9TTS7_PAEHA</name>
<evidence type="ECO:0000313" key="2">
    <source>
        <dbReference type="EMBL" id="MDQ0110751.1"/>
    </source>
</evidence>
<keyword evidence="3" id="KW-1185">Reference proteome</keyword>
<dbReference type="EMBL" id="JAUSSU010000001">
    <property type="protein sequence ID" value="MDQ0110751.1"/>
    <property type="molecule type" value="Genomic_DNA"/>
</dbReference>
<dbReference type="InterPro" id="IPR010852">
    <property type="entry name" value="ABATE"/>
</dbReference>
<sequence length="193" mass="21778">MEQKAITLGGAVWINLANTIVMQDNQSVDVLEDPSNMLQWLEGNGLLEGELTVEPGKASIHYALILLRNICLEAITDLHGEGRLSDQTFSKLAKKSSELIVDVRTERSNDVPYLIHEGRSSEDRISYAVLKSLVETVAQYPPERIRKCEHESCILHFIDTSKSGKRRWCSMDLCGNRQKAADFYARQKERSGK</sequence>
<dbReference type="PANTHER" id="PTHR35525">
    <property type="entry name" value="BLL6575 PROTEIN"/>
    <property type="match status" value="1"/>
</dbReference>
<evidence type="ECO:0000313" key="3">
    <source>
        <dbReference type="Proteomes" id="UP001229346"/>
    </source>
</evidence>
<protein>
    <submittedName>
        <fullName evidence="2">RNA-binding Zn ribbon-like protein</fullName>
    </submittedName>
</protein>
<dbReference type="Proteomes" id="UP001229346">
    <property type="component" value="Unassembled WGS sequence"/>
</dbReference>
<dbReference type="SUPFAM" id="SSF160904">
    <property type="entry name" value="Jann2411-like"/>
    <property type="match status" value="1"/>
</dbReference>
<evidence type="ECO:0000259" key="1">
    <source>
        <dbReference type="Pfam" id="PF11706"/>
    </source>
</evidence>
<dbReference type="InterPro" id="IPR023286">
    <property type="entry name" value="ABATE_dom_sf"/>
</dbReference>
<feature type="domain" description="Zinc finger CGNR" evidence="1">
    <location>
        <begin position="144"/>
        <end position="187"/>
    </location>
</feature>
<reference evidence="2 3" key="1">
    <citation type="submission" date="2023-07" db="EMBL/GenBank/DDBJ databases">
        <title>Sorghum-associated microbial communities from plants grown in Nebraska, USA.</title>
        <authorList>
            <person name="Schachtman D."/>
        </authorList>
    </citation>
    <scope>NUCLEOTIDE SEQUENCE [LARGE SCALE GENOMIC DNA]</scope>
    <source>
        <strain evidence="2 3">CC482</strain>
    </source>
</reference>
<comment type="caution">
    <text evidence="2">The sequence shown here is derived from an EMBL/GenBank/DDBJ whole genome shotgun (WGS) entry which is preliminary data.</text>
</comment>
<dbReference type="PANTHER" id="PTHR35525:SF3">
    <property type="entry name" value="BLL6575 PROTEIN"/>
    <property type="match status" value="1"/>
</dbReference>